<sequence length="104" mass="12432">MLSSLKACNRSFFQNFFGNKPDDEFKCYLSYTINNVYAYLRFMNFCYFYSWIKIVDLTCLGQVTEKNDNDWKNETEFPFFSRIPVCYDGTFNTAELATDVQFLY</sequence>
<protein>
    <submittedName>
        <fullName evidence="1">Uncharacterized protein</fullName>
    </submittedName>
</protein>
<proteinExistence type="predicted"/>
<comment type="caution">
    <text evidence="1">The sequence shown here is derived from an EMBL/GenBank/DDBJ whole genome shotgun (WGS) entry which is preliminary data.</text>
</comment>
<dbReference type="Proteomes" id="UP001234178">
    <property type="component" value="Unassembled WGS sequence"/>
</dbReference>
<evidence type="ECO:0000313" key="1">
    <source>
        <dbReference type="EMBL" id="KAK4022492.1"/>
    </source>
</evidence>
<evidence type="ECO:0000313" key="2">
    <source>
        <dbReference type="Proteomes" id="UP001234178"/>
    </source>
</evidence>
<name>A0ABR0ABJ6_9CRUS</name>
<dbReference type="EMBL" id="JAOYFB010000037">
    <property type="protein sequence ID" value="KAK4022492.1"/>
    <property type="molecule type" value="Genomic_DNA"/>
</dbReference>
<organism evidence="1 2">
    <name type="scientific">Daphnia magna</name>
    <dbReference type="NCBI Taxonomy" id="35525"/>
    <lineage>
        <taxon>Eukaryota</taxon>
        <taxon>Metazoa</taxon>
        <taxon>Ecdysozoa</taxon>
        <taxon>Arthropoda</taxon>
        <taxon>Crustacea</taxon>
        <taxon>Branchiopoda</taxon>
        <taxon>Diplostraca</taxon>
        <taxon>Cladocera</taxon>
        <taxon>Anomopoda</taxon>
        <taxon>Daphniidae</taxon>
        <taxon>Daphnia</taxon>
    </lineage>
</organism>
<gene>
    <name evidence="1" type="ORF">OUZ56_007954</name>
</gene>
<reference evidence="1 2" key="1">
    <citation type="journal article" date="2023" name="Nucleic Acids Res.">
        <title>The hologenome of Daphnia magna reveals possible DNA methylation and microbiome-mediated evolution of the host genome.</title>
        <authorList>
            <person name="Chaturvedi A."/>
            <person name="Li X."/>
            <person name="Dhandapani V."/>
            <person name="Marshall H."/>
            <person name="Kissane S."/>
            <person name="Cuenca-Cambronero M."/>
            <person name="Asole G."/>
            <person name="Calvet F."/>
            <person name="Ruiz-Romero M."/>
            <person name="Marangio P."/>
            <person name="Guigo R."/>
            <person name="Rago D."/>
            <person name="Mirbahai L."/>
            <person name="Eastwood N."/>
            <person name="Colbourne J.K."/>
            <person name="Zhou J."/>
            <person name="Mallon E."/>
            <person name="Orsini L."/>
        </authorList>
    </citation>
    <scope>NUCLEOTIDE SEQUENCE [LARGE SCALE GENOMIC DNA]</scope>
    <source>
        <strain evidence="1">LRV0_1</strain>
    </source>
</reference>
<keyword evidence="2" id="KW-1185">Reference proteome</keyword>
<accession>A0ABR0ABJ6</accession>